<dbReference type="AlphaFoldDB" id="A0A7X0VBC5"/>
<keyword evidence="3" id="KW-1185">Reference proteome</keyword>
<evidence type="ECO:0000313" key="3">
    <source>
        <dbReference type="Proteomes" id="UP000523955"/>
    </source>
</evidence>
<keyword evidence="1" id="KW-1133">Transmembrane helix</keyword>
<keyword evidence="1" id="KW-0812">Transmembrane</keyword>
<evidence type="ECO:0000256" key="1">
    <source>
        <dbReference type="SAM" id="Phobius"/>
    </source>
</evidence>
<dbReference type="EMBL" id="JACKXE010000001">
    <property type="protein sequence ID" value="MBB6628526.1"/>
    <property type="molecule type" value="Genomic_DNA"/>
</dbReference>
<dbReference type="InterPro" id="IPR019662">
    <property type="entry name" value="DUF2516"/>
</dbReference>
<evidence type="ECO:0000313" key="2">
    <source>
        <dbReference type="EMBL" id="MBB6628526.1"/>
    </source>
</evidence>
<organism evidence="2 3">
    <name type="scientific">Nocardioides luti</name>
    <dbReference type="NCBI Taxonomy" id="2761101"/>
    <lineage>
        <taxon>Bacteria</taxon>
        <taxon>Bacillati</taxon>
        <taxon>Actinomycetota</taxon>
        <taxon>Actinomycetes</taxon>
        <taxon>Propionibacteriales</taxon>
        <taxon>Nocardioidaceae</taxon>
        <taxon>Nocardioides</taxon>
    </lineage>
</organism>
<proteinExistence type="predicted"/>
<protein>
    <submittedName>
        <fullName evidence="2">DUF2516 family protein</fullName>
    </submittedName>
</protein>
<comment type="caution">
    <text evidence="2">The sequence shown here is derived from an EMBL/GenBank/DDBJ whole genome shotgun (WGS) entry which is preliminary data.</text>
</comment>
<gene>
    <name evidence="2" type="ORF">H5V45_14470</name>
</gene>
<dbReference type="Proteomes" id="UP000523955">
    <property type="component" value="Unassembled WGS sequence"/>
</dbReference>
<accession>A0A7X0VBC5</accession>
<feature type="transmembrane region" description="Helical" evidence="1">
    <location>
        <begin position="40"/>
        <end position="73"/>
    </location>
</feature>
<sequence length="83" mass="8765">MLALQLLLIGIKIFALVSCLSFSSESYVAAGKLTKATWGAILGIGVVLEIVPLPLLLIGLAFTIAALVYLADVRPALSGLRRR</sequence>
<name>A0A7X0VBC5_9ACTN</name>
<keyword evidence="1" id="KW-0472">Membrane</keyword>
<reference evidence="2 3" key="1">
    <citation type="submission" date="2020-08" db="EMBL/GenBank/DDBJ databases">
        <authorList>
            <person name="Seo M.-J."/>
        </authorList>
    </citation>
    <scope>NUCLEOTIDE SEQUENCE [LARGE SCALE GENOMIC DNA]</scope>
    <source>
        <strain evidence="2 3">KIGAM211</strain>
    </source>
</reference>
<dbReference type="Pfam" id="PF10724">
    <property type="entry name" value="DUF2516"/>
    <property type="match status" value="1"/>
</dbReference>